<name>A0A9Q0PBR6_SALPP</name>
<keyword evidence="2" id="KW-1185">Reference proteome</keyword>
<dbReference type="Proteomes" id="UP001151532">
    <property type="component" value="Chromosome 2"/>
</dbReference>
<dbReference type="EMBL" id="JAPFFK010000019">
    <property type="protein sequence ID" value="KAJ6685102.1"/>
    <property type="molecule type" value="Genomic_DNA"/>
</dbReference>
<protein>
    <submittedName>
        <fullName evidence="1">Uncharacterized protein</fullName>
    </submittedName>
</protein>
<comment type="caution">
    <text evidence="1">The sequence shown here is derived from an EMBL/GenBank/DDBJ whole genome shotgun (WGS) entry which is preliminary data.</text>
</comment>
<proteinExistence type="predicted"/>
<evidence type="ECO:0000313" key="2">
    <source>
        <dbReference type="Proteomes" id="UP001151532"/>
    </source>
</evidence>
<accession>A0A9Q0PBR6</accession>
<reference evidence="1" key="2">
    <citation type="journal article" date="2023" name="Int. J. Mol. Sci.">
        <title>De Novo Assembly and Annotation of 11 Diverse Shrub Willow (Salix) Genomes Reveals Novel Gene Organization in Sex-Linked Regions.</title>
        <authorList>
            <person name="Hyden B."/>
            <person name="Feng K."/>
            <person name="Yates T.B."/>
            <person name="Jawdy S."/>
            <person name="Cereghino C."/>
            <person name="Smart L.B."/>
            <person name="Muchero W."/>
        </authorList>
    </citation>
    <scope>NUCLEOTIDE SEQUENCE</scope>
    <source>
        <tissue evidence="1">Shoot tip</tissue>
    </source>
</reference>
<reference evidence="1" key="1">
    <citation type="submission" date="2022-11" db="EMBL/GenBank/DDBJ databases">
        <authorList>
            <person name="Hyden B.L."/>
            <person name="Feng K."/>
            <person name="Yates T."/>
            <person name="Jawdy S."/>
            <person name="Smart L.B."/>
            <person name="Muchero W."/>
        </authorList>
    </citation>
    <scope>NUCLEOTIDE SEQUENCE</scope>
    <source>
        <tissue evidence="1">Shoot tip</tissue>
    </source>
</reference>
<sequence length="39" mass="4553">MSFQSRGPRMLNRLRNSPAHLVGDSPVMRSMSCAPWHWR</sequence>
<organism evidence="1 2">
    <name type="scientific">Salix purpurea</name>
    <name type="common">Purple osier willow</name>
    <dbReference type="NCBI Taxonomy" id="77065"/>
    <lineage>
        <taxon>Eukaryota</taxon>
        <taxon>Viridiplantae</taxon>
        <taxon>Streptophyta</taxon>
        <taxon>Embryophyta</taxon>
        <taxon>Tracheophyta</taxon>
        <taxon>Spermatophyta</taxon>
        <taxon>Magnoliopsida</taxon>
        <taxon>eudicotyledons</taxon>
        <taxon>Gunneridae</taxon>
        <taxon>Pentapetalae</taxon>
        <taxon>rosids</taxon>
        <taxon>fabids</taxon>
        <taxon>Malpighiales</taxon>
        <taxon>Salicaceae</taxon>
        <taxon>Saliceae</taxon>
        <taxon>Salix</taxon>
    </lineage>
</organism>
<evidence type="ECO:0000313" key="1">
    <source>
        <dbReference type="EMBL" id="KAJ6685102.1"/>
    </source>
</evidence>
<dbReference type="AlphaFoldDB" id="A0A9Q0PBR6"/>
<gene>
    <name evidence="1" type="ORF">OIU79_015221</name>
</gene>